<reference evidence="2" key="1">
    <citation type="submission" date="2022-03" db="EMBL/GenBank/DDBJ databases">
        <title>A functionally conserved STORR gene fusion in Papaver species that diverged 16.8 million years ago.</title>
        <authorList>
            <person name="Catania T."/>
        </authorList>
    </citation>
    <scope>NUCLEOTIDE SEQUENCE</scope>
    <source>
        <strain evidence="2">S-191538</strain>
    </source>
</reference>
<dbReference type="AlphaFoldDB" id="A0AA41V8N0"/>
<dbReference type="InterPro" id="IPR039540">
    <property type="entry name" value="UBL3-like_ubiquitin_dom"/>
</dbReference>
<dbReference type="InterPro" id="IPR040015">
    <property type="entry name" value="UBL3-like"/>
</dbReference>
<organism evidence="2 3">
    <name type="scientific">Papaver nudicaule</name>
    <name type="common">Iceland poppy</name>
    <dbReference type="NCBI Taxonomy" id="74823"/>
    <lineage>
        <taxon>Eukaryota</taxon>
        <taxon>Viridiplantae</taxon>
        <taxon>Streptophyta</taxon>
        <taxon>Embryophyta</taxon>
        <taxon>Tracheophyta</taxon>
        <taxon>Spermatophyta</taxon>
        <taxon>Magnoliopsida</taxon>
        <taxon>Ranunculales</taxon>
        <taxon>Papaveraceae</taxon>
        <taxon>Papaveroideae</taxon>
        <taxon>Papaver</taxon>
    </lineage>
</organism>
<feature type="domain" description="UBL3-like ubiquitin" evidence="1">
    <location>
        <begin position="1"/>
        <end position="46"/>
    </location>
</feature>
<dbReference type="PANTHER" id="PTHR13169:SF0">
    <property type="entry name" value="UBIQUITIN-LIKE PROTEIN 3"/>
    <property type="match status" value="1"/>
</dbReference>
<protein>
    <recommendedName>
        <fullName evidence="1">UBL3-like ubiquitin domain-containing protein</fullName>
    </recommendedName>
</protein>
<dbReference type="Gene3D" id="3.10.20.90">
    <property type="entry name" value="Phosphatidylinositol 3-kinase Catalytic Subunit, Chain A, domain 1"/>
    <property type="match status" value="1"/>
</dbReference>
<evidence type="ECO:0000313" key="2">
    <source>
        <dbReference type="EMBL" id="MCL7034864.1"/>
    </source>
</evidence>
<evidence type="ECO:0000259" key="1">
    <source>
        <dbReference type="Pfam" id="PF13881"/>
    </source>
</evidence>
<keyword evidence="3" id="KW-1185">Reference proteome</keyword>
<evidence type="ECO:0000313" key="3">
    <source>
        <dbReference type="Proteomes" id="UP001177140"/>
    </source>
</evidence>
<dbReference type="Pfam" id="PF13881">
    <property type="entry name" value="Rad60-SLD_2"/>
    <property type="match status" value="1"/>
</dbReference>
<dbReference type="PANTHER" id="PTHR13169">
    <property type="entry name" value="UBIQUITIN-LIKE PROTEIN 3 HCG-1 PROTEIN"/>
    <property type="match status" value="1"/>
</dbReference>
<comment type="caution">
    <text evidence="2">The sequence shown here is derived from an EMBL/GenBank/DDBJ whole genome shotgun (WGS) entry which is preliminary data.</text>
</comment>
<sequence length="90" mass="10068">KQNGPKATSDVELINAGRILENNKTLTESRVPVGEMPGGTITMRWVAGFYNCLKHFLMYIKSTLYLGRTTLFPSDPVIFILPGPPSEYYT</sequence>
<dbReference type="SUPFAM" id="SSF54236">
    <property type="entry name" value="Ubiquitin-like"/>
    <property type="match status" value="1"/>
</dbReference>
<feature type="non-terminal residue" evidence="2">
    <location>
        <position position="1"/>
    </location>
</feature>
<dbReference type="InterPro" id="IPR029071">
    <property type="entry name" value="Ubiquitin-like_domsf"/>
</dbReference>
<gene>
    <name evidence="2" type="ORF">MKW94_013274</name>
</gene>
<accession>A0AA41V8N0</accession>
<proteinExistence type="predicted"/>
<dbReference type="EMBL" id="JAJJMA010150714">
    <property type="protein sequence ID" value="MCL7034864.1"/>
    <property type="molecule type" value="Genomic_DNA"/>
</dbReference>
<name>A0AA41V8N0_PAPNU</name>
<dbReference type="Proteomes" id="UP001177140">
    <property type="component" value="Unassembled WGS sequence"/>
</dbReference>